<evidence type="ECO:0000256" key="6">
    <source>
        <dbReference type="ARBA" id="ARBA00023136"/>
    </source>
</evidence>
<evidence type="ECO:0000256" key="1">
    <source>
        <dbReference type="ARBA" id="ARBA00004429"/>
    </source>
</evidence>
<dbReference type="Pfam" id="PF06808">
    <property type="entry name" value="DctM"/>
    <property type="match status" value="1"/>
</dbReference>
<proteinExistence type="predicted"/>
<keyword evidence="4 9" id="KW-0812">Transmembrane</keyword>
<feature type="transmembrane region" description="Helical" evidence="9">
    <location>
        <begin position="152"/>
        <end position="173"/>
    </location>
</feature>
<feature type="region of interest" description="Disordered" evidence="8">
    <location>
        <begin position="455"/>
        <end position="484"/>
    </location>
</feature>
<feature type="transmembrane region" description="Helical" evidence="9">
    <location>
        <begin position="117"/>
        <end position="140"/>
    </location>
</feature>
<keyword evidence="3 7" id="KW-0997">Cell inner membrane</keyword>
<evidence type="ECO:0000256" key="4">
    <source>
        <dbReference type="ARBA" id="ARBA00022692"/>
    </source>
</evidence>
<protein>
    <submittedName>
        <fullName evidence="11">TRAP-type C4-dicarboxylate transport system,large permease component</fullName>
    </submittedName>
</protein>
<dbReference type="GO" id="GO:0005886">
    <property type="term" value="C:plasma membrane"/>
    <property type="evidence" value="ECO:0007669"/>
    <property type="project" value="UniProtKB-SubCell"/>
</dbReference>
<reference evidence="11" key="1">
    <citation type="journal article" date="2005" name="Environ. Microbiol.">
        <title>Lateral gene transfer and phylogenetic assignment of environmental fosmid clones.</title>
        <authorList>
            <person name="Nesbo C.L."/>
            <person name="Boucher Y."/>
            <person name="Dlutek M."/>
            <person name="Doolittle F.W."/>
        </authorList>
    </citation>
    <scope>NUCLEOTIDE SEQUENCE</scope>
</reference>
<evidence type="ECO:0000256" key="2">
    <source>
        <dbReference type="ARBA" id="ARBA00022475"/>
    </source>
</evidence>
<gene>
    <name evidence="11" type="primary">dctQ</name>
</gene>
<name>Q2Z0B2_9PROT</name>
<evidence type="ECO:0000256" key="3">
    <source>
        <dbReference type="ARBA" id="ARBA00022519"/>
    </source>
</evidence>
<dbReference type="PANTHER" id="PTHR33362">
    <property type="entry name" value="SIALIC ACID TRAP TRANSPORTER PERMEASE PROTEIN SIAT-RELATED"/>
    <property type="match status" value="1"/>
</dbReference>
<dbReference type="PANTHER" id="PTHR33362:SF3">
    <property type="entry name" value="SIALIC ACID TRAP TRANSPORTER PERMEASE PROTEIN SIAT"/>
    <property type="match status" value="1"/>
</dbReference>
<accession>Q2Z0B2</accession>
<dbReference type="EMBL" id="AJ937761">
    <property type="protein sequence ID" value="CAI78488.1"/>
    <property type="molecule type" value="Genomic_DNA"/>
</dbReference>
<feature type="transmembrane region" description="Helical" evidence="9">
    <location>
        <begin position="86"/>
        <end position="105"/>
    </location>
</feature>
<feature type="transmembrane region" description="Helical" evidence="9">
    <location>
        <begin position="243"/>
        <end position="264"/>
    </location>
</feature>
<feature type="transmembrane region" description="Helical" evidence="9">
    <location>
        <begin position="63"/>
        <end position="80"/>
    </location>
</feature>
<dbReference type="GO" id="GO:0022857">
    <property type="term" value="F:transmembrane transporter activity"/>
    <property type="evidence" value="ECO:0007669"/>
    <property type="project" value="UniProtKB-UniRule"/>
</dbReference>
<evidence type="ECO:0000256" key="7">
    <source>
        <dbReference type="RuleBase" id="RU369079"/>
    </source>
</evidence>
<keyword evidence="7" id="KW-0813">Transport</keyword>
<feature type="region of interest" description="Disordered" evidence="8">
    <location>
        <begin position="328"/>
        <end position="379"/>
    </location>
</feature>
<dbReference type="AlphaFoldDB" id="Q2Z0B2"/>
<evidence type="ECO:0000256" key="8">
    <source>
        <dbReference type="SAM" id="MobiDB-lite"/>
    </source>
</evidence>
<evidence type="ECO:0000313" key="11">
    <source>
        <dbReference type="EMBL" id="CAI78488.1"/>
    </source>
</evidence>
<sequence>MPLFIVLGAAALTASRDAQLDPALLIVEFARLAASPNLVAIPLFVLAGATLGQGGAPQRLVRFFNALLGWMPSGIAWVAVATCMVFTAFSGASGVTILALGGLLYPMLKNEHYPEKFALGLITSGGSMGLLLPPSLAVLLYGVVAQVNIGELFVAGLLPTLILFAMVGAYALLRGARGAHRHRFQWHELAAAARAGWADLLLPVGVIGGLAAGWLTVAELAACTALYALVLETLVHRTISVNALVWVAYEAATLVGSLFIILGAEPGADQSADRRAGPDAPARVGTGAGHQSAGIPDVDESRPAGGGMHDGHFFRHRDRHALAVAAGPAFRHPPGASGHRHSRQSGNRIPHAAGGDQSLSRQPALQAAGARRVPGHPAFSGHPAGLAAAADLYPGTEPVAFRWRLGPDGFRASVRRGVRQCRDAYSNTIVPDCARFRAGRHRVRGRQSAASAVRSGGCRAVHRGRAATDPGVRFQNRRSVRKSP</sequence>
<feature type="transmembrane region" description="Helical" evidence="9">
    <location>
        <begin position="34"/>
        <end position="51"/>
    </location>
</feature>
<keyword evidence="6 9" id="KW-0472">Membrane</keyword>
<feature type="region of interest" description="Disordered" evidence="8">
    <location>
        <begin position="268"/>
        <end position="312"/>
    </location>
</feature>
<evidence type="ECO:0000256" key="9">
    <source>
        <dbReference type="SAM" id="Phobius"/>
    </source>
</evidence>
<keyword evidence="2" id="KW-1003">Cell membrane</keyword>
<organism evidence="11">
    <name type="scientific">uncultured beta proteobacterium</name>
    <dbReference type="NCBI Taxonomy" id="86027"/>
    <lineage>
        <taxon>Bacteria</taxon>
        <taxon>Pseudomonadati</taxon>
        <taxon>Pseudomonadota</taxon>
        <taxon>Betaproteobacteria</taxon>
        <taxon>environmental samples</taxon>
    </lineage>
</organism>
<feature type="compositionally biased region" description="Basic residues" evidence="8">
    <location>
        <begin position="475"/>
        <end position="484"/>
    </location>
</feature>
<dbReference type="InterPro" id="IPR010656">
    <property type="entry name" value="DctM"/>
</dbReference>
<evidence type="ECO:0000259" key="10">
    <source>
        <dbReference type="Pfam" id="PF06808"/>
    </source>
</evidence>
<keyword evidence="5 9" id="KW-1133">Transmembrane helix</keyword>
<comment type="subcellular location">
    <subcellularLocation>
        <location evidence="1 7">Cell inner membrane</location>
        <topology evidence="1 7">Multi-pass membrane protein</topology>
    </subcellularLocation>
</comment>
<feature type="domain" description="TRAP C4-dicarboxylate transport system permease DctM subunit" evidence="10">
    <location>
        <begin position="5"/>
        <end position="264"/>
    </location>
</feature>
<evidence type="ECO:0000256" key="5">
    <source>
        <dbReference type="ARBA" id="ARBA00022989"/>
    </source>
</evidence>
<feature type="transmembrane region" description="Helical" evidence="9">
    <location>
        <begin position="200"/>
        <end position="231"/>
    </location>
</feature>
<dbReference type="InterPro" id="IPR004681">
    <property type="entry name" value="TRAP_DctM"/>
</dbReference>
<comment type="function">
    <text evidence="7">Part of the tripartite ATP-independent periplasmic (TRAP) transport system.</text>
</comment>